<dbReference type="Pfam" id="PF03732">
    <property type="entry name" value="Retrotrans_gag"/>
    <property type="match status" value="1"/>
</dbReference>
<keyword evidence="3" id="KW-1185">Reference proteome</keyword>
<name>A0AAV5EAM4_ELECO</name>
<reference evidence="2" key="1">
    <citation type="journal article" date="2018" name="DNA Res.">
        <title>Multiple hybrid de novo genome assembly of finger millet, an orphan allotetraploid crop.</title>
        <authorList>
            <person name="Hatakeyama M."/>
            <person name="Aluri S."/>
            <person name="Balachadran M.T."/>
            <person name="Sivarajan S.R."/>
            <person name="Patrignani A."/>
            <person name="Gruter S."/>
            <person name="Poveda L."/>
            <person name="Shimizu-Inatsugi R."/>
            <person name="Baeten J."/>
            <person name="Francoijs K.J."/>
            <person name="Nataraja K.N."/>
            <person name="Reddy Y.A.N."/>
            <person name="Phadnis S."/>
            <person name="Ravikumar R.L."/>
            <person name="Schlapbach R."/>
            <person name="Sreeman S.M."/>
            <person name="Shimizu K.K."/>
        </authorList>
    </citation>
    <scope>NUCLEOTIDE SEQUENCE</scope>
</reference>
<dbReference type="EMBL" id="BQKI01000075">
    <property type="protein sequence ID" value="GJN20414.1"/>
    <property type="molecule type" value="Genomic_DNA"/>
</dbReference>
<accession>A0AAV5EAM4</accession>
<gene>
    <name evidence="2" type="primary">gb07790</name>
    <name evidence="2" type="ORF">PR202_gb07790</name>
</gene>
<evidence type="ECO:0000313" key="2">
    <source>
        <dbReference type="EMBL" id="GJN20414.1"/>
    </source>
</evidence>
<feature type="domain" description="Retrotransposon gag" evidence="1">
    <location>
        <begin position="36"/>
        <end position="70"/>
    </location>
</feature>
<protein>
    <recommendedName>
        <fullName evidence="1">Retrotransposon gag domain-containing protein</fullName>
    </recommendedName>
</protein>
<sequence length="78" mass="8922">MKDDGKIDPRDWLHVYATAIQALGGDSFIIANYQYVCLAPAARTWLTNLPSNSIKSWAELCMQFTTNFLAMFDRPRNH</sequence>
<comment type="caution">
    <text evidence="2">The sequence shown here is derived from an EMBL/GenBank/DDBJ whole genome shotgun (WGS) entry which is preliminary data.</text>
</comment>
<dbReference type="InterPro" id="IPR005162">
    <property type="entry name" value="Retrotrans_gag_dom"/>
</dbReference>
<proteinExistence type="predicted"/>
<evidence type="ECO:0000259" key="1">
    <source>
        <dbReference type="Pfam" id="PF03732"/>
    </source>
</evidence>
<reference evidence="2" key="2">
    <citation type="submission" date="2021-12" db="EMBL/GenBank/DDBJ databases">
        <title>Resequencing data analysis of finger millet.</title>
        <authorList>
            <person name="Hatakeyama M."/>
            <person name="Aluri S."/>
            <person name="Balachadran M.T."/>
            <person name="Sivarajan S.R."/>
            <person name="Poveda L."/>
            <person name="Shimizu-Inatsugi R."/>
            <person name="Schlapbach R."/>
            <person name="Sreeman S.M."/>
            <person name="Shimizu K.K."/>
        </authorList>
    </citation>
    <scope>NUCLEOTIDE SEQUENCE</scope>
</reference>
<organism evidence="2 3">
    <name type="scientific">Eleusine coracana subsp. coracana</name>
    <dbReference type="NCBI Taxonomy" id="191504"/>
    <lineage>
        <taxon>Eukaryota</taxon>
        <taxon>Viridiplantae</taxon>
        <taxon>Streptophyta</taxon>
        <taxon>Embryophyta</taxon>
        <taxon>Tracheophyta</taxon>
        <taxon>Spermatophyta</taxon>
        <taxon>Magnoliopsida</taxon>
        <taxon>Liliopsida</taxon>
        <taxon>Poales</taxon>
        <taxon>Poaceae</taxon>
        <taxon>PACMAD clade</taxon>
        <taxon>Chloridoideae</taxon>
        <taxon>Cynodonteae</taxon>
        <taxon>Eleusininae</taxon>
        <taxon>Eleusine</taxon>
    </lineage>
</organism>
<evidence type="ECO:0000313" key="3">
    <source>
        <dbReference type="Proteomes" id="UP001054889"/>
    </source>
</evidence>
<dbReference type="AlphaFoldDB" id="A0AAV5EAM4"/>
<dbReference type="Proteomes" id="UP001054889">
    <property type="component" value="Unassembled WGS sequence"/>
</dbReference>